<dbReference type="Gene3D" id="1.10.10.60">
    <property type="entry name" value="Homeodomain-like"/>
    <property type="match status" value="1"/>
</dbReference>
<dbReference type="InterPro" id="IPR001356">
    <property type="entry name" value="HD"/>
</dbReference>
<dbReference type="PANTHER" id="PTHR45664:SF12">
    <property type="entry name" value="PANCREAS_DUODENUM HOMEOBOX PROTEIN 1"/>
    <property type="match status" value="1"/>
</dbReference>
<name>A0A8C5M8Z6_9ANUR</name>
<proteinExistence type="predicted"/>
<keyword evidence="2 4" id="KW-0371">Homeobox</keyword>
<feature type="DNA-binding region" description="Homeobox" evidence="4">
    <location>
        <begin position="126"/>
        <end position="185"/>
    </location>
</feature>
<organism evidence="8 9">
    <name type="scientific">Leptobrachium leishanense</name>
    <name type="common">Leishan spiny toad</name>
    <dbReference type="NCBI Taxonomy" id="445787"/>
    <lineage>
        <taxon>Eukaryota</taxon>
        <taxon>Metazoa</taxon>
        <taxon>Chordata</taxon>
        <taxon>Craniata</taxon>
        <taxon>Vertebrata</taxon>
        <taxon>Euteleostomi</taxon>
        <taxon>Amphibia</taxon>
        <taxon>Batrachia</taxon>
        <taxon>Anura</taxon>
        <taxon>Pelobatoidea</taxon>
        <taxon>Megophryidae</taxon>
        <taxon>Leptobrachium</taxon>
    </lineage>
</organism>
<feature type="compositionally biased region" description="Basic residues" evidence="6">
    <location>
        <begin position="203"/>
        <end position="214"/>
    </location>
</feature>
<dbReference type="SUPFAM" id="SSF46689">
    <property type="entry name" value="Homeodomain-like"/>
    <property type="match status" value="1"/>
</dbReference>
<dbReference type="PRINTS" id="PR00024">
    <property type="entry name" value="HOMEOBOX"/>
</dbReference>
<dbReference type="AlphaFoldDB" id="A0A8C5M8Z6"/>
<accession>A0A8C5M8Z6</accession>
<dbReference type="CDD" id="cd00086">
    <property type="entry name" value="homeodomain"/>
    <property type="match status" value="1"/>
</dbReference>
<dbReference type="InterPro" id="IPR020479">
    <property type="entry name" value="HD_metazoa"/>
</dbReference>
<reference evidence="8" key="1">
    <citation type="submission" date="2025-08" db="UniProtKB">
        <authorList>
            <consortium name="Ensembl"/>
        </authorList>
    </citation>
    <scope>IDENTIFICATION</scope>
</reference>
<dbReference type="Ensembl" id="ENSLLET00000010002.1">
    <property type="protein sequence ID" value="ENSLLEP00000009629.1"/>
    <property type="gene ID" value="ENSLLEG00000006143.1"/>
</dbReference>
<dbReference type="GO" id="GO:0003309">
    <property type="term" value="P:type B pancreatic cell differentiation"/>
    <property type="evidence" value="ECO:0007669"/>
    <property type="project" value="UniProtKB-ARBA"/>
</dbReference>
<dbReference type="GO" id="GO:0045944">
    <property type="term" value="P:positive regulation of transcription by RNA polymerase II"/>
    <property type="evidence" value="ECO:0007669"/>
    <property type="project" value="UniProtKB-ARBA"/>
</dbReference>
<dbReference type="InterPro" id="IPR009057">
    <property type="entry name" value="Homeodomain-like_sf"/>
</dbReference>
<evidence type="ECO:0000259" key="7">
    <source>
        <dbReference type="PROSITE" id="PS50071"/>
    </source>
</evidence>
<evidence type="ECO:0000256" key="5">
    <source>
        <dbReference type="RuleBase" id="RU000682"/>
    </source>
</evidence>
<evidence type="ECO:0000313" key="8">
    <source>
        <dbReference type="Ensembl" id="ENSLLEP00000009629.1"/>
    </source>
</evidence>
<sequence>METRDDLFENGPGIYVSQAGHFNQIPPSCLYSREYFGQHNWDMTLIQTPEEERVTDGYYDPCSAPFYMNIPSDVPSCIPDSQPTWPEEDDFERPYYPWMRSTKLHSSNISSHWEGNPFAEMGPDDPKRIRTAYSRFQLLELEKEFLFSRYITRPRRVELAALLCLTERHIKIWFQNRRMKWKKEEAKQMNKEVAASQPNARTLIHRRTQKGPSS</sequence>
<evidence type="ECO:0000256" key="2">
    <source>
        <dbReference type="ARBA" id="ARBA00023155"/>
    </source>
</evidence>
<evidence type="ECO:0000256" key="1">
    <source>
        <dbReference type="ARBA" id="ARBA00023125"/>
    </source>
</evidence>
<dbReference type="InterPro" id="IPR017970">
    <property type="entry name" value="Homeobox_CS"/>
</dbReference>
<dbReference type="PROSITE" id="PS50071">
    <property type="entry name" value="HOMEOBOX_2"/>
    <property type="match status" value="1"/>
</dbReference>
<evidence type="ECO:0000256" key="4">
    <source>
        <dbReference type="PROSITE-ProRule" id="PRU00108"/>
    </source>
</evidence>
<evidence type="ECO:0000256" key="6">
    <source>
        <dbReference type="SAM" id="MobiDB-lite"/>
    </source>
</evidence>
<dbReference type="GO" id="GO:0000978">
    <property type="term" value="F:RNA polymerase II cis-regulatory region sequence-specific DNA binding"/>
    <property type="evidence" value="ECO:0007669"/>
    <property type="project" value="TreeGrafter"/>
</dbReference>
<keyword evidence="9" id="KW-1185">Reference proteome</keyword>
<dbReference type="GO" id="GO:0005634">
    <property type="term" value="C:nucleus"/>
    <property type="evidence" value="ECO:0007669"/>
    <property type="project" value="UniProtKB-SubCell"/>
</dbReference>
<keyword evidence="1 4" id="KW-0238">DNA-binding</keyword>
<dbReference type="Pfam" id="PF00046">
    <property type="entry name" value="Homeodomain"/>
    <property type="match status" value="1"/>
</dbReference>
<dbReference type="GO" id="GO:0000981">
    <property type="term" value="F:DNA-binding transcription factor activity, RNA polymerase II-specific"/>
    <property type="evidence" value="ECO:0007669"/>
    <property type="project" value="InterPro"/>
</dbReference>
<protein>
    <recommendedName>
        <fullName evidence="7">Homeobox domain-containing protein</fullName>
    </recommendedName>
</protein>
<keyword evidence="3 4" id="KW-0539">Nucleus</keyword>
<evidence type="ECO:0000256" key="3">
    <source>
        <dbReference type="ARBA" id="ARBA00023242"/>
    </source>
</evidence>
<dbReference type="PROSITE" id="PS00027">
    <property type="entry name" value="HOMEOBOX_1"/>
    <property type="match status" value="1"/>
</dbReference>
<dbReference type="FunFam" id="1.10.10.60:FF:000176">
    <property type="entry name" value="pancreas/duodenum homeobox protein 1"/>
    <property type="match status" value="1"/>
</dbReference>
<comment type="subcellular location">
    <subcellularLocation>
        <location evidence="4 5">Nucleus</location>
    </subcellularLocation>
</comment>
<dbReference type="SMART" id="SM00389">
    <property type="entry name" value="HOX"/>
    <property type="match status" value="1"/>
</dbReference>
<dbReference type="GeneTree" id="ENSGT00940000163955"/>
<dbReference type="OrthoDB" id="6159439at2759"/>
<evidence type="ECO:0000313" key="9">
    <source>
        <dbReference type="Proteomes" id="UP000694569"/>
    </source>
</evidence>
<dbReference type="PANTHER" id="PTHR45664">
    <property type="entry name" value="PROTEIN ZERKNUELLT 1-RELATED"/>
    <property type="match status" value="1"/>
</dbReference>
<reference evidence="8" key="2">
    <citation type="submission" date="2025-09" db="UniProtKB">
        <authorList>
            <consortium name="Ensembl"/>
        </authorList>
    </citation>
    <scope>IDENTIFICATION</scope>
</reference>
<feature type="domain" description="Homeobox" evidence="7">
    <location>
        <begin position="124"/>
        <end position="184"/>
    </location>
</feature>
<feature type="region of interest" description="Disordered" evidence="6">
    <location>
        <begin position="185"/>
        <end position="214"/>
    </location>
</feature>
<dbReference type="Proteomes" id="UP000694569">
    <property type="component" value="Unplaced"/>
</dbReference>